<evidence type="ECO:0000313" key="1">
    <source>
        <dbReference type="EMBL" id="TVU37722.1"/>
    </source>
</evidence>
<gene>
    <name evidence="1" type="ORF">EJB05_11052</name>
</gene>
<comment type="caution">
    <text evidence="1">The sequence shown here is derived from an EMBL/GenBank/DDBJ whole genome shotgun (WGS) entry which is preliminary data.</text>
</comment>
<reference evidence="1 2" key="1">
    <citation type="journal article" date="2019" name="Sci. Rep.">
        <title>A high-quality genome of Eragrostis curvula grass provides insights into Poaceae evolution and supports new strategies to enhance forage quality.</title>
        <authorList>
            <person name="Carballo J."/>
            <person name="Santos B.A.C.M."/>
            <person name="Zappacosta D."/>
            <person name="Garbus I."/>
            <person name="Selva J.P."/>
            <person name="Gallo C.A."/>
            <person name="Diaz A."/>
            <person name="Albertini E."/>
            <person name="Caccamo M."/>
            <person name="Echenique V."/>
        </authorList>
    </citation>
    <scope>NUCLEOTIDE SEQUENCE [LARGE SCALE GENOMIC DNA]</scope>
    <source>
        <strain evidence="2">cv. Victoria</strain>
        <tissue evidence="1">Leaf</tissue>
    </source>
</reference>
<keyword evidence="2" id="KW-1185">Reference proteome</keyword>
<name>A0A5J9VMU3_9POAL</name>
<sequence>MAQNKRPMMGVLRGSFWLLQNGKRKATEAARVGSRGGSTGVPKVFQDSNSSCDSLSENWQFALAELNNSHYMAACIEDDARTSGSGNGQLPPGLKIWKTIPFVEDTLVSGTKAVKLIC</sequence>
<dbReference type="Gramene" id="TVU37722">
    <property type="protein sequence ID" value="TVU37722"/>
    <property type="gene ID" value="EJB05_11052"/>
</dbReference>
<protein>
    <submittedName>
        <fullName evidence="1">Uncharacterized protein</fullName>
    </submittedName>
</protein>
<organism evidence="1 2">
    <name type="scientific">Eragrostis curvula</name>
    <name type="common">weeping love grass</name>
    <dbReference type="NCBI Taxonomy" id="38414"/>
    <lineage>
        <taxon>Eukaryota</taxon>
        <taxon>Viridiplantae</taxon>
        <taxon>Streptophyta</taxon>
        <taxon>Embryophyta</taxon>
        <taxon>Tracheophyta</taxon>
        <taxon>Spermatophyta</taxon>
        <taxon>Magnoliopsida</taxon>
        <taxon>Liliopsida</taxon>
        <taxon>Poales</taxon>
        <taxon>Poaceae</taxon>
        <taxon>PACMAD clade</taxon>
        <taxon>Chloridoideae</taxon>
        <taxon>Eragrostideae</taxon>
        <taxon>Eragrostidinae</taxon>
        <taxon>Eragrostis</taxon>
    </lineage>
</organism>
<dbReference type="AlphaFoldDB" id="A0A5J9VMU3"/>
<evidence type="ECO:0000313" key="2">
    <source>
        <dbReference type="Proteomes" id="UP000324897"/>
    </source>
</evidence>
<feature type="non-terminal residue" evidence="1">
    <location>
        <position position="1"/>
    </location>
</feature>
<dbReference type="Proteomes" id="UP000324897">
    <property type="component" value="Chromosome 4"/>
</dbReference>
<proteinExistence type="predicted"/>
<dbReference type="OrthoDB" id="26719at2759"/>
<accession>A0A5J9VMU3</accession>
<dbReference type="EMBL" id="RWGY01000007">
    <property type="protein sequence ID" value="TVU37722.1"/>
    <property type="molecule type" value="Genomic_DNA"/>
</dbReference>